<evidence type="ECO:0000313" key="5">
    <source>
        <dbReference type="EMBL" id="MDR6839902.1"/>
    </source>
</evidence>
<keyword evidence="6" id="KW-1185">Reference proteome</keyword>
<dbReference type="Proteomes" id="UP001254759">
    <property type="component" value="Unassembled WGS sequence"/>
</dbReference>
<accession>A0ABU1RMA0</accession>
<feature type="signal peptide" evidence="3">
    <location>
        <begin position="1"/>
        <end position="21"/>
    </location>
</feature>
<evidence type="ECO:0000256" key="1">
    <source>
        <dbReference type="ARBA" id="ARBA00022737"/>
    </source>
</evidence>
<dbReference type="PANTHER" id="PTHR24104:SF25">
    <property type="entry name" value="PROTEIN LIN-41"/>
    <property type="match status" value="1"/>
</dbReference>
<organism evidence="5 6">
    <name type="scientific">Pseudoxanthomonas sacheonensis</name>
    <dbReference type="NCBI Taxonomy" id="443615"/>
    <lineage>
        <taxon>Bacteria</taxon>
        <taxon>Pseudomonadati</taxon>
        <taxon>Pseudomonadota</taxon>
        <taxon>Gammaproteobacteria</taxon>
        <taxon>Lysobacterales</taxon>
        <taxon>Lysobacteraceae</taxon>
        <taxon>Pseudoxanthomonas</taxon>
    </lineage>
</organism>
<dbReference type="PANTHER" id="PTHR24104">
    <property type="entry name" value="E3 UBIQUITIN-PROTEIN LIGASE NHLRC1-RELATED"/>
    <property type="match status" value="1"/>
</dbReference>
<dbReference type="InterPro" id="IPR003431">
    <property type="entry name" value="B-propeller_Phytase"/>
</dbReference>
<protein>
    <submittedName>
        <fullName evidence="5">3-phytase</fullName>
        <ecNumber evidence="5">3.1.3.8</ecNumber>
    </submittedName>
</protein>
<dbReference type="EC" id="3.1.3.8" evidence="5"/>
<proteinExistence type="predicted"/>
<dbReference type="GO" id="GO:0016158">
    <property type="term" value="F:inositol hexakisphosphate 3-phosphatase activity"/>
    <property type="evidence" value="ECO:0007669"/>
    <property type="project" value="UniProtKB-EC"/>
</dbReference>
<feature type="chain" id="PRO_5045881966" evidence="3">
    <location>
        <begin position="22"/>
        <end position="369"/>
    </location>
</feature>
<dbReference type="PROSITE" id="PS51662">
    <property type="entry name" value="BP_PHYTASE"/>
    <property type="match status" value="1"/>
</dbReference>
<name>A0ABU1RMA0_9GAMM</name>
<feature type="domain" description="BPP" evidence="4">
    <location>
        <begin position="33"/>
        <end position="361"/>
    </location>
</feature>
<dbReference type="EMBL" id="JAVDTT010000001">
    <property type="protein sequence ID" value="MDR6839902.1"/>
    <property type="molecule type" value="Genomic_DNA"/>
</dbReference>
<dbReference type="Gene3D" id="2.120.10.30">
    <property type="entry name" value="TolB, C-terminal domain"/>
    <property type="match status" value="1"/>
</dbReference>
<feature type="repeat" description="NHL" evidence="2">
    <location>
        <begin position="97"/>
        <end position="139"/>
    </location>
</feature>
<evidence type="ECO:0000256" key="2">
    <source>
        <dbReference type="PROSITE-ProRule" id="PRU00504"/>
    </source>
</evidence>
<dbReference type="InterPro" id="IPR001258">
    <property type="entry name" value="NHL_repeat"/>
</dbReference>
<dbReference type="InterPro" id="IPR050952">
    <property type="entry name" value="TRIM-NHL_E3_ligases"/>
</dbReference>
<sequence length="369" mass="40285">MTPSRPALGQLALGACLTLLAACATAPAPHTSAPQVPAPKTAVDAVIAEAWVSTESPEDELDSLAVWPTEDGHLWLIATAKSSHRLVVYDAETGQRLRSVGERGEGVSQFNRPNGIAVYGDLLFVAERDNHRVQVFRLPDFTPMGFVGQDVLRVPYGLWVRENGPDDLELFVTDSFMADFRTGELPPMGELDQRVKRFEVQVDGQGKLQSKYLGAFGDTSEAGALRMVESIAGDSINDRLLIADEDRRVGSTLREYTLEGLYRARSLPLFDADAEGVALWACDSGEGYWIAVDQLRPTVFRIFDRTNLQPLKTFSGQVVANTDGQVLYAAGTPRFPAGALFALHDDKAVAAFDLRDVARALGLSDRCMR</sequence>
<reference evidence="5 6" key="1">
    <citation type="submission" date="2023-07" db="EMBL/GenBank/DDBJ databases">
        <title>Sorghum-associated microbial communities from plants grown in Nebraska, USA.</title>
        <authorList>
            <person name="Schachtman D."/>
        </authorList>
    </citation>
    <scope>NUCLEOTIDE SEQUENCE [LARGE SCALE GENOMIC DNA]</scope>
    <source>
        <strain evidence="5 6">BE107</strain>
    </source>
</reference>
<dbReference type="PROSITE" id="PS51125">
    <property type="entry name" value="NHL"/>
    <property type="match status" value="1"/>
</dbReference>
<gene>
    <name evidence="5" type="ORF">J2W94_000166</name>
</gene>
<keyword evidence="5" id="KW-0378">Hydrolase</keyword>
<evidence type="ECO:0000259" key="4">
    <source>
        <dbReference type="PROSITE" id="PS51662"/>
    </source>
</evidence>
<dbReference type="PROSITE" id="PS51257">
    <property type="entry name" value="PROKAR_LIPOPROTEIN"/>
    <property type="match status" value="1"/>
</dbReference>
<dbReference type="InterPro" id="IPR011042">
    <property type="entry name" value="6-blade_b-propeller_TolB-like"/>
</dbReference>
<keyword evidence="3" id="KW-0732">Signal</keyword>
<dbReference type="RefSeq" id="WP_310089709.1">
    <property type="nucleotide sequence ID" value="NZ_JAVDTT010000001.1"/>
</dbReference>
<comment type="caution">
    <text evidence="5">The sequence shown here is derived from an EMBL/GenBank/DDBJ whole genome shotgun (WGS) entry which is preliminary data.</text>
</comment>
<dbReference type="Pfam" id="PF01436">
    <property type="entry name" value="NHL"/>
    <property type="match status" value="1"/>
</dbReference>
<dbReference type="SUPFAM" id="SSF50956">
    <property type="entry name" value="Thermostable phytase (3-phytase)"/>
    <property type="match status" value="1"/>
</dbReference>
<evidence type="ECO:0000256" key="3">
    <source>
        <dbReference type="SAM" id="SignalP"/>
    </source>
</evidence>
<keyword evidence="1" id="KW-0677">Repeat</keyword>
<evidence type="ECO:0000313" key="6">
    <source>
        <dbReference type="Proteomes" id="UP001254759"/>
    </source>
</evidence>